<dbReference type="AlphaFoldDB" id="A0A3S2PIN3"/>
<feature type="region of interest" description="Disordered" evidence="1">
    <location>
        <begin position="72"/>
        <end position="95"/>
    </location>
</feature>
<protein>
    <submittedName>
        <fullName evidence="2">Uncharacterized protein</fullName>
    </submittedName>
</protein>
<reference evidence="2 3" key="2">
    <citation type="submission" date="2019-01" db="EMBL/GenBank/DDBJ databases">
        <title>A chromosome length genome reference of the Java medaka (oryzias javanicus).</title>
        <authorList>
            <person name="Herpin A."/>
            <person name="Takehana Y."/>
            <person name="Naruse K."/>
            <person name="Ansai S."/>
            <person name="Kawaguchi M."/>
        </authorList>
    </citation>
    <scope>NUCLEOTIDE SEQUENCE [LARGE SCALE GENOMIC DNA]</scope>
    <source>
        <strain evidence="2">RS831</strain>
        <tissue evidence="2">Whole body</tissue>
    </source>
</reference>
<organism evidence="2 3">
    <name type="scientific">Oryzias javanicus</name>
    <name type="common">Javanese ricefish</name>
    <name type="synonym">Aplocheilus javanicus</name>
    <dbReference type="NCBI Taxonomy" id="123683"/>
    <lineage>
        <taxon>Eukaryota</taxon>
        <taxon>Metazoa</taxon>
        <taxon>Chordata</taxon>
        <taxon>Craniata</taxon>
        <taxon>Vertebrata</taxon>
        <taxon>Euteleostomi</taxon>
        <taxon>Actinopterygii</taxon>
        <taxon>Neopterygii</taxon>
        <taxon>Teleostei</taxon>
        <taxon>Neoteleostei</taxon>
        <taxon>Acanthomorphata</taxon>
        <taxon>Ovalentaria</taxon>
        <taxon>Atherinomorphae</taxon>
        <taxon>Beloniformes</taxon>
        <taxon>Adrianichthyidae</taxon>
        <taxon>Oryziinae</taxon>
        <taxon>Oryzias</taxon>
    </lineage>
</organism>
<reference evidence="2 3" key="1">
    <citation type="submission" date="2018-11" db="EMBL/GenBank/DDBJ databases">
        <authorList>
            <person name="Lopez-Roques C."/>
            <person name="Donnadieu C."/>
            <person name="Bouchez O."/>
            <person name="Klopp C."/>
            <person name="Cabau C."/>
            <person name="Zahm M."/>
        </authorList>
    </citation>
    <scope>NUCLEOTIDE SEQUENCE [LARGE SCALE GENOMIC DNA]</scope>
    <source>
        <strain evidence="2">RS831</strain>
        <tissue evidence="2">Whole body</tissue>
    </source>
</reference>
<proteinExistence type="predicted"/>
<gene>
    <name evidence="2" type="ORF">OJAV_G00023330</name>
</gene>
<sequence>MLGLLFQSGRKLFAEPGAPTTVPCKGEQTNRSSPSPKSIDGLRTQEESVGWFDHCCGGRGCFHGDRPSRCPGLRWKSPAGGRRGPNTNWPGGGCR</sequence>
<dbReference type="EMBL" id="CM012439">
    <property type="protein sequence ID" value="RVE74604.1"/>
    <property type="molecule type" value="Genomic_DNA"/>
</dbReference>
<evidence type="ECO:0000313" key="3">
    <source>
        <dbReference type="Proteomes" id="UP000283210"/>
    </source>
</evidence>
<name>A0A3S2PIN3_ORYJA</name>
<accession>A0A3S2PIN3</accession>
<feature type="compositionally biased region" description="Polar residues" evidence="1">
    <location>
        <begin position="27"/>
        <end position="36"/>
    </location>
</feature>
<evidence type="ECO:0000256" key="1">
    <source>
        <dbReference type="SAM" id="MobiDB-lite"/>
    </source>
</evidence>
<evidence type="ECO:0000313" key="2">
    <source>
        <dbReference type="EMBL" id="RVE74604.1"/>
    </source>
</evidence>
<dbReference type="Proteomes" id="UP000283210">
    <property type="component" value="Chromosome 3"/>
</dbReference>
<feature type="region of interest" description="Disordered" evidence="1">
    <location>
        <begin position="16"/>
        <end position="41"/>
    </location>
</feature>
<keyword evidence="3" id="KW-1185">Reference proteome</keyword>